<evidence type="ECO:0000313" key="1">
    <source>
        <dbReference type="EMBL" id="MPN25880.1"/>
    </source>
</evidence>
<proteinExistence type="predicted"/>
<reference evidence="1" key="1">
    <citation type="submission" date="2019-08" db="EMBL/GenBank/DDBJ databases">
        <authorList>
            <person name="Kucharzyk K."/>
            <person name="Murdoch R.W."/>
            <person name="Higgins S."/>
            <person name="Loffler F."/>
        </authorList>
    </citation>
    <scope>NUCLEOTIDE SEQUENCE</scope>
</reference>
<organism evidence="1">
    <name type="scientific">bioreactor metagenome</name>
    <dbReference type="NCBI Taxonomy" id="1076179"/>
    <lineage>
        <taxon>unclassified sequences</taxon>
        <taxon>metagenomes</taxon>
        <taxon>ecological metagenomes</taxon>
    </lineage>
</organism>
<sequence>MYRPVLDKRHGGLCHCAAGTPAVRNDNELLLGPRQSDIQTPKLLRNRLPSELEADRRPLNRVIFHHSVDVPHPEPNPDFILDHHRLFFIFGIEFPGCVTKDDDGVLQSL</sequence>
<name>A0A645GI84_9ZZZZ</name>
<dbReference type="EMBL" id="VSSQ01075220">
    <property type="protein sequence ID" value="MPN25880.1"/>
    <property type="molecule type" value="Genomic_DNA"/>
</dbReference>
<gene>
    <name evidence="1" type="ORF">SDC9_173298</name>
</gene>
<comment type="caution">
    <text evidence="1">The sequence shown here is derived from an EMBL/GenBank/DDBJ whole genome shotgun (WGS) entry which is preliminary data.</text>
</comment>
<dbReference type="AlphaFoldDB" id="A0A645GI84"/>
<protein>
    <submittedName>
        <fullName evidence="1">Uncharacterized protein</fullName>
    </submittedName>
</protein>
<accession>A0A645GI84</accession>